<dbReference type="AlphaFoldDB" id="A0A367PK83"/>
<evidence type="ECO:0000313" key="3">
    <source>
        <dbReference type="Proteomes" id="UP000253501"/>
    </source>
</evidence>
<dbReference type="InterPro" id="IPR050900">
    <property type="entry name" value="Transposase_IS3/IS150/IS904"/>
</dbReference>
<sequence length="86" mass="10082">MPKQFQMQTSMSRRGNCYDYAPIESFCGTLRTELLYTRRFATRVQARQAITKYIGLFYNRQRTRAGLDCLSPAAFTARYYTEKMAV</sequence>
<evidence type="ECO:0000259" key="1">
    <source>
        <dbReference type="Pfam" id="PF13683"/>
    </source>
</evidence>
<dbReference type="InterPro" id="IPR012337">
    <property type="entry name" value="RNaseH-like_sf"/>
</dbReference>
<dbReference type="GO" id="GO:0015074">
    <property type="term" value="P:DNA integration"/>
    <property type="evidence" value="ECO:0007669"/>
    <property type="project" value="InterPro"/>
</dbReference>
<gene>
    <name evidence="2" type="ORF">DDK22_11865</name>
</gene>
<dbReference type="PANTHER" id="PTHR46889">
    <property type="entry name" value="TRANSPOSASE INSF FOR INSERTION SEQUENCE IS3B-RELATED"/>
    <property type="match status" value="1"/>
</dbReference>
<dbReference type="InterPro" id="IPR001584">
    <property type="entry name" value="Integrase_cat-core"/>
</dbReference>
<dbReference type="Proteomes" id="UP000253501">
    <property type="component" value="Unassembled WGS sequence"/>
</dbReference>
<proteinExistence type="predicted"/>
<dbReference type="Pfam" id="PF13683">
    <property type="entry name" value="rve_3"/>
    <property type="match status" value="1"/>
</dbReference>
<feature type="domain" description="Integrase catalytic" evidence="1">
    <location>
        <begin position="7"/>
        <end position="72"/>
    </location>
</feature>
<organism evidence="2 3">
    <name type="scientific">Cupriavidus necator</name>
    <name type="common">Alcaligenes eutrophus</name>
    <name type="synonym">Ralstonia eutropha</name>
    <dbReference type="NCBI Taxonomy" id="106590"/>
    <lineage>
        <taxon>Bacteria</taxon>
        <taxon>Pseudomonadati</taxon>
        <taxon>Pseudomonadota</taxon>
        <taxon>Betaproteobacteria</taxon>
        <taxon>Burkholderiales</taxon>
        <taxon>Burkholderiaceae</taxon>
        <taxon>Cupriavidus</taxon>
    </lineage>
</organism>
<name>A0A367PK83_CUPNE</name>
<dbReference type="SUPFAM" id="SSF53098">
    <property type="entry name" value="Ribonuclease H-like"/>
    <property type="match status" value="1"/>
</dbReference>
<accession>A0A367PK83</accession>
<dbReference type="PANTHER" id="PTHR46889:SF4">
    <property type="entry name" value="TRANSPOSASE INSO FOR INSERTION SEQUENCE ELEMENT IS911B-RELATED"/>
    <property type="match status" value="1"/>
</dbReference>
<evidence type="ECO:0000313" key="2">
    <source>
        <dbReference type="EMBL" id="RCJ08321.1"/>
    </source>
</evidence>
<comment type="caution">
    <text evidence="2">The sequence shown here is derived from an EMBL/GenBank/DDBJ whole genome shotgun (WGS) entry which is preliminary data.</text>
</comment>
<reference evidence="2 3" key="1">
    <citation type="submission" date="2018-04" db="EMBL/GenBank/DDBJ databases">
        <title>Cupriavidus necator CR12 genome sequencing and assembly.</title>
        <authorList>
            <person name="Ben Fekih I."/>
            <person name="Mazhar H.S."/>
            <person name="Bello S.K."/>
            <person name="Rensing C."/>
        </authorList>
    </citation>
    <scope>NUCLEOTIDE SEQUENCE [LARGE SCALE GENOMIC DNA]</scope>
    <source>
        <strain evidence="2 3">CR12</strain>
    </source>
</reference>
<dbReference type="EMBL" id="QDHA01000026">
    <property type="protein sequence ID" value="RCJ08321.1"/>
    <property type="molecule type" value="Genomic_DNA"/>
</dbReference>
<protein>
    <recommendedName>
        <fullName evidence="1">Integrase catalytic domain-containing protein</fullName>
    </recommendedName>
</protein>